<feature type="region of interest" description="Disordered" evidence="1">
    <location>
        <begin position="175"/>
        <end position="243"/>
    </location>
</feature>
<keyword evidence="3" id="KW-1185">Reference proteome</keyword>
<protein>
    <submittedName>
        <fullName evidence="2">Uncharacterized protein</fullName>
    </submittedName>
</protein>
<dbReference type="EMBL" id="MU859192">
    <property type="protein sequence ID" value="KAK3950050.1"/>
    <property type="molecule type" value="Genomic_DNA"/>
</dbReference>
<feature type="compositionally biased region" description="Polar residues" evidence="1">
    <location>
        <begin position="402"/>
        <end position="421"/>
    </location>
</feature>
<dbReference type="AlphaFoldDB" id="A0AAN6NQ87"/>
<feature type="compositionally biased region" description="Basic and acidic residues" evidence="1">
    <location>
        <begin position="660"/>
        <end position="669"/>
    </location>
</feature>
<feature type="compositionally biased region" description="Polar residues" evidence="1">
    <location>
        <begin position="14"/>
        <end position="34"/>
    </location>
</feature>
<sequence length="967" mass="108058">MPPLALPARPGTMASGNSITNGTTVASTTHSATNGAARVPQEETQMNLDATAWDQIMAKYWTSTSASREREDTELREAFTREDSELADRQLRLSQERVKLLEQLKAVDQQWKEIDAQRKAKEEEMMRRSEAIKEERARDDEFKTRYFEGERRKAASGEQAHDPADLAMLAMKAQGELRSGNGSPSGLSSPRETPLEEEQHRHALPSRPREDGRTPSEEQDLQQQLRNEQQQQKERAENGLDGKAVDLDKLPKVYNGAGVCVGRVRPINLRNHLTMHVQQQPIKRHVQIRQGRNFTAETLDTIYEPSDKKGAKWLSCWIQATGDVQETPCASCTTRQGVFPQCIILDAEGFPRCGNCEWNRQGCSGASKHADHDMAEVNQQTTNGEVVQEAAPVVTSGFKAVNGTSTGQKTAKVVSTVSNGDEQPARSKLPSGRKSLPNTRKSSVQPDSVAPTPLEGSPAPDSDHNEDLPPINQAVLALRDDGTVFTDPPCMRGVPLARIGPDHPYWDPEWVALEEPVQAQLAKWSEKYEKLKNEGGAASTKYLAGRQQNRGKLILEFLANGEFHPYQLMAKHLINKAYTGYDNLYRMVQVLQELARFKQLDVTPSQWLRHRLHEMHEELGDKFNLGKAVENLYSDPKLRQLRSESGFGNIGRPRGYKPTMADKGEDGPAPKKTSKGTKRKAAAPAGDDPANQSLAEEQLRVTEPQAADGTSAPSKPPSPHPSPPSASGDIGHTHAHHHPPAAKHHQPSPSVTLKMLAPAEDLYYEGYTSDDSFSGDKIQEVDWRLLQVRHREMTTNTGITQYWHWLGAGEDLTGRGEENCFEHQVLKDVKGRRVTWGVYKEPIDFHLRLEEIEEVVYAPEGSGCLKILISVKKDTISRDGEESRGDVLAWFKRERTKRRFLTFLRKKGKRVVRSTAYVFSFLFGSVGPDGEGEVVCGLLTWVCERNRAYVEQAWDDMDSVVLPHEDE</sequence>
<proteinExistence type="predicted"/>
<feature type="region of interest" description="Disordered" evidence="1">
    <location>
        <begin position="1"/>
        <end position="41"/>
    </location>
</feature>
<organism evidence="2 3">
    <name type="scientific">Pseudoneurospora amorphoporcata</name>
    <dbReference type="NCBI Taxonomy" id="241081"/>
    <lineage>
        <taxon>Eukaryota</taxon>
        <taxon>Fungi</taxon>
        <taxon>Dikarya</taxon>
        <taxon>Ascomycota</taxon>
        <taxon>Pezizomycotina</taxon>
        <taxon>Sordariomycetes</taxon>
        <taxon>Sordariomycetidae</taxon>
        <taxon>Sordariales</taxon>
        <taxon>Sordariaceae</taxon>
        <taxon>Pseudoneurospora</taxon>
    </lineage>
</organism>
<gene>
    <name evidence="2" type="ORF">QBC32DRAFT_24833</name>
</gene>
<feature type="compositionally biased region" description="Low complexity" evidence="1">
    <location>
        <begin position="221"/>
        <end position="230"/>
    </location>
</feature>
<feature type="region of interest" description="Disordered" evidence="1">
    <location>
        <begin position="399"/>
        <end position="469"/>
    </location>
</feature>
<feature type="compositionally biased region" description="Basic residues" evidence="1">
    <location>
        <begin position="672"/>
        <end position="681"/>
    </location>
</feature>
<dbReference type="Proteomes" id="UP001303222">
    <property type="component" value="Unassembled WGS sequence"/>
</dbReference>
<feature type="compositionally biased region" description="Basic residues" evidence="1">
    <location>
        <begin position="733"/>
        <end position="746"/>
    </location>
</feature>
<dbReference type="InterPro" id="IPR022190">
    <property type="entry name" value="DUF3716"/>
</dbReference>
<feature type="compositionally biased region" description="Basic and acidic residues" evidence="1">
    <location>
        <begin position="193"/>
        <end position="216"/>
    </location>
</feature>
<feature type="compositionally biased region" description="Pro residues" evidence="1">
    <location>
        <begin position="714"/>
        <end position="724"/>
    </location>
</feature>
<reference evidence="2" key="2">
    <citation type="submission" date="2023-06" db="EMBL/GenBank/DDBJ databases">
        <authorList>
            <consortium name="Lawrence Berkeley National Laboratory"/>
            <person name="Mondo S.J."/>
            <person name="Hensen N."/>
            <person name="Bonometti L."/>
            <person name="Westerberg I."/>
            <person name="Brannstrom I.O."/>
            <person name="Guillou S."/>
            <person name="Cros-Aarteil S."/>
            <person name="Calhoun S."/>
            <person name="Haridas S."/>
            <person name="Kuo A."/>
            <person name="Pangilinan J."/>
            <person name="Riley R."/>
            <person name="Labutti K."/>
            <person name="Andreopoulos B."/>
            <person name="Lipzen A."/>
            <person name="Chen C."/>
            <person name="Yanf M."/>
            <person name="Daum C."/>
            <person name="Ng V."/>
            <person name="Clum A."/>
            <person name="Steindorff A."/>
            <person name="Ohm R."/>
            <person name="Martin F."/>
            <person name="Silar P."/>
            <person name="Natvig D."/>
            <person name="Lalanne C."/>
            <person name="Gautier V."/>
            <person name="Ament-Velasquez S.L."/>
            <person name="Kruys A."/>
            <person name="Hutchinson M.I."/>
            <person name="Powell A.J."/>
            <person name="Barry K."/>
            <person name="Miller A.N."/>
            <person name="Grigoriev I.V."/>
            <person name="Debuchy R."/>
            <person name="Gladieux P."/>
            <person name="Thoren M.H."/>
            <person name="Johannesson H."/>
        </authorList>
    </citation>
    <scope>NUCLEOTIDE SEQUENCE</scope>
    <source>
        <strain evidence="2">CBS 626.80</strain>
    </source>
</reference>
<feature type="region of interest" description="Disordered" evidence="1">
    <location>
        <begin position="118"/>
        <end position="162"/>
    </location>
</feature>
<name>A0AAN6NQ87_9PEZI</name>
<accession>A0AAN6NQ87</accession>
<feature type="region of interest" description="Disordered" evidence="1">
    <location>
        <begin position="643"/>
        <end position="749"/>
    </location>
</feature>
<feature type="compositionally biased region" description="Basic and acidic residues" evidence="1">
    <location>
        <begin position="231"/>
        <end position="243"/>
    </location>
</feature>
<comment type="caution">
    <text evidence="2">The sequence shown here is derived from an EMBL/GenBank/DDBJ whole genome shotgun (WGS) entry which is preliminary data.</text>
</comment>
<dbReference type="Pfam" id="PF12511">
    <property type="entry name" value="DUF3716"/>
    <property type="match status" value="1"/>
</dbReference>
<evidence type="ECO:0000313" key="3">
    <source>
        <dbReference type="Proteomes" id="UP001303222"/>
    </source>
</evidence>
<reference evidence="2" key="1">
    <citation type="journal article" date="2023" name="Mol. Phylogenet. Evol.">
        <title>Genome-scale phylogeny and comparative genomics of the fungal order Sordariales.</title>
        <authorList>
            <person name="Hensen N."/>
            <person name="Bonometti L."/>
            <person name="Westerberg I."/>
            <person name="Brannstrom I.O."/>
            <person name="Guillou S."/>
            <person name="Cros-Aarteil S."/>
            <person name="Calhoun S."/>
            <person name="Haridas S."/>
            <person name="Kuo A."/>
            <person name="Mondo S."/>
            <person name="Pangilinan J."/>
            <person name="Riley R."/>
            <person name="LaButti K."/>
            <person name="Andreopoulos B."/>
            <person name="Lipzen A."/>
            <person name="Chen C."/>
            <person name="Yan M."/>
            <person name="Daum C."/>
            <person name="Ng V."/>
            <person name="Clum A."/>
            <person name="Steindorff A."/>
            <person name="Ohm R.A."/>
            <person name="Martin F."/>
            <person name="Silar P."/>
            <person name="Natvig D.O."/>
            <person name="Lalanne C."/>
            <person name="Gautier V."/>
            <person name="Ament-Velasquez S.L."/>
            <person name="Kruys A."/>
            <person name="Hutchinson M.I."/>
            <person name="Powell A.J."/>
            <person name="Barry K."/>
            <person name="Miller A.N."/>
            <person name="Grigoriev I.V."/>
            <person name="Debuchy R."/>
            <person name="Gladieux P."/>
            <person name="Hiltunen Thoren M."/>
            <person name="Johannesson H."/>
        </authorList>
    </citation>
    <scope>NUCLEOTIDE SEQUENCE</scope>
    <source>
        <strain evidence="2">CBS 626.80</strain>
    </source>
</reference>
<evidence type="ECO:0000256" key="1">
    <source>
        <dbReference type="SAM" id="MobiDB-lite"/>
    </source>
</evidence>
<feature type="compositionally biased region" description="Low complexity" evidence="1">
    <location>
        <begin position="177"/>
        <end position="191"/>
    </location>
</feature>
<evidence type="ECO:0000313" key="2">
    <source>
        <dbReference type="EMBL" id="KAK3950050.1"/>
    </source>
</evidence>
<feature type="compositionally biased region" description="Polar residues" evidence="1">
    <location>
        <begin position="436"/>
        <end position="446"/>
    </location>
</feature>